<feature type="signal peptide" evidence="1">
    <location>
        <begin position="1"/>
        <end position="22"/>
    </location>
</feature>
<keyword evidence="1" id="KW-0732">Signal</keyword>
<gene>
    <name evidence="2" type="ORF">FJM67_04450</name>
</gene>
<evidence type="ECO:0008006" key="4">
    <source>
        <dbReference type="Google" id="ProtNLM"/>
    </source>
</evidence>
<keyword evidence="3" id="KW-1185">Reference proteome</keyword>
<dbReference type="AlphaFoldDB" id="A0A501X212"/>
<reference evidence="2 3" key="1">
    <citation type="submission" date="2019-06" db="EMBL/GenBank/DDBJ databases">
        <title>A novel bacterium of genus Marinomonas, isolated from coastal sand.</title>
        <authorList>
            <person name="Huang H."/>
            <person name="Mo K."/>
            <person name="Hu Y."/>
        </authorList>
    </citation>
    <scope>NUCLEOTIDE SEQUENCE [LARGE SCALE GENOMIC DNA]</scope>
    <source>
        <strain evidence="2 3">HB171799</strain>
    </source>
</reference>
<dbReference type="RefSeq" id="WP_140587468.1">
    <property type="nucleotide sequence ID" value="NZ_VFRR01000005.1"/>
</dbReference>
<evidence type="ECO:0000313" key="2">
    <source>
        <dbReference type="EMBL" id="TPE54516.1"/>
    </source>
</evidence>
<sequence length="973" mass="108951">MGNGCLKWLLLNALLLCQVAMALDIDGLRVLKDRYEAVNSPAVLKAAAEDALADGELLILDMYLGKYHLGSILGIKDGNSAKLSLADISRALDFPIEVTLDPITATGWVRAEENRFSIVESDPGFNLNFEGKTVPIPLEALALEDDLYISSQLLDSWFALRSRYDFRKLRIDIETLKPIPLEQKLARQQRAQQSRSDLNTARFPTEPHDYQQLSTPLLDIQLSTTSTRDETKANLSMLGANDLSYLNVQYFLALNEQGEVNNARLLAERLDPQGSLPGNATAITFGDIYSSKPSPLSTSLEGIGLRLHNFPLNHQFGNEVELSGSVQPGWDVEVYRNNLLIDSQLDIQSGEYRFQQLPLLYGANNIEIVLYGPQGQIERRYDSYFVGAATGGRGRIYYDFSINDQGQRLIEETNNSVRQGLTFSALGRADLTDWFSVNVGARQLSESEFTDYNQEAWGTRTSLLGVAMLQTDSLREQGGSYEDHYQFTTGMDGQSLNVSYRDKQVIDNGTPTLTREIWQLRLNGYSKGDRTQSWEQSFEYIDENSVSYGRYTNQFGWSLNDHYFSHQLILQNNPVIDTNASGEFNWQTYWQQVFSRFSVGYDLSPHSAFTSWAIDLNSNLSPTTSMKANYTDNLALDVQQGYISLGWRPSALSVSARLGKHSQNGVFAALYAQTSIGKTPQSNLFTSNRSLVNRGSVAVRVFHDKNNNQIYDADDQMLPGVLVKSIQQPTRAQTDENGVAVLASIATFDATDIEVDTGTIADLFLMPGRESLSVSPRPGAIQLIDMPMVTIGEIEGFINKRNNSGKLQNAAYVPISVYDESNQLVTTTMSEFDGYYLVSDIKPGRYRIEIDSDYLSQHNLLGTSHIEKIVTQQNPLVSGANFILREPMSAKRFATTIGRFKSLASLKLYWQIQQRQVDQALVQNWFYTSAENANEHLLHLSHHDTESAAQERCQQITNLDSKLTCEVTEVTLQ</sequence>
<organism evidence="2 3">
    <name type="scientific">Maribrevibacterium harenarium</name>
    <dbReference type="NCBI Taxonomy" id="2589817"/>
    <lineage>
        <taxon>Bacteria</taxon>
        <taxon>Pseudomonadati</taxon>
        <taxon>Pseudomonadota</taxon>
        <taxon>Gammaproteobacteria</taxon>
        <taxon>Oceanospirillales</taxon>
        <taxon>Oceanospirillaceae</taxon>
        <taxon>Maribrevibacterium</taxon>
    </lineage>
</organism>
<evidence type="ECO:0000313" key="3">
    <source>
        <dbReference type="Proteomes" id="UP000315901"/>
    </source>
</evidence>
<proteinExistence type="predicted"/>
<dbReference type="SUPFAM" id="SSF117074">
    <property type="entry name" value="Hypothetical protein PA1324"/>
    <property type="match status" value="1"/>
</dbReference>
<evidence type="ECO:0000256" key="1">
    <source>
        <dbReference type="SAM" id="SignalP"/>
    </source>
</evidence>
<feature type="chain" id="PRO_5021298534" description="Carboxypeptidase regulatory-like domain-containing protein" evidence="1">
    <location>
        <begin position="23"/>
        <end position="973"/>
    </location>
</feature>
<dbReference type="EMBL" id="VFRR01000005">
    <property type="protein sequence ID" value="TPE54516.1"/>
    <property type="molecule type" value="Genomic_DNA"/>
</dbReference>
<comment type="caution">
    <text evidence="2">The sequence shown here is derived from an EMBL/GenBank/DDBJ whole genome shotgun (WGS) entry which is preliminary data.</text>
</comment>
<dbReference type="OrthoDB" id="121544at2"/>
<dbReference type="Proteomes" id="UP000315901">
    <property type="component" value="Unassembled WGS sequence"/>
</dbReference>
<name>A0A501X212_9GAMM</name>
<protein>
    <recommendedName>
        <fullName evidence="4">Carboxypeptidase regulatory-like domain-containing protein</fullName>
    </recommendedName>
</protein>
<accession>A0A501X212</accession>